<name>A0A2S8BSY3_9MYCO</name>
<dbReference type="AlphaFoldDB" id="A0A2S8BSY3"/>
<accession>A0A2S8BSY3</accession>
<evidence type="ECO:0000313" key="3">
    <source>
        <dbReference type="Proteomes" id="UP000238296"/>
    </source>
</evidence>
<evidence type="ECO:0000313" key="2">
    <source>
        <dbReference type="EMBL" id="PQM49754.1"/>
    </source>
</evidence>
<reference evidence="2 3" key="1">
    <citation type="journal article" date="2017" name="Int. J. Syst. Evol. Microbiol.">
        <title>Mycobacterium talmoniae sp. nov., a slowly growing mycobacterium isolated from human respiratory samples.</title>
        <authorList>
            <person name="Davidson R.M."/>
            <person name="DeGroote M.A."/>
            <person name="Marola J.L."/>
            <person name="Buss S."/>
            <person name="Jones V."/>
            <person name="McNeil M.R."/>
            <person name="Freifeld A.G."/>
            <person name="Elaine Epperson L."/>
            <person name="Hasan N.A."/>
            <person name="Jackson M."/>
            <person name="Iwen P.C."/>
            <person name="Salfinger M."/>
            <person name="Strong M."/>
        </authorList>
    </citation>
    <scope>NUCLEOTIDE SEQUENCE [LARGE SCALE GENOMIC DNA]</scope>
    <source>
        <strain evidence="2 3">ATCC BAA-2683</strain>
    </source>
</reference>
<sequence>MAVVRASARNRSMNSGSEENSLLSTFTATRRPSRLSTASHTWPMPPVAMRRCSR</sequence>
<feature type="compositionally biased region" description="Polar residues" evidence="1">
    <location>
        <begin position="9"/>
        <end position="40"/>
    </location>
</feature>
<evidence type="ECO:0000256" key="1">
    <source>
        <dbReference type="SAM" id="MobiDB-lite"/>
    </source>
</evidence>
<organism evidence="2 3">
    <name type="scientific">Mycobacterium talmoniae</name>
    <dbReference type="NCBI Taxonomy" id="1858794"/>
    <lineage>
        <taxon>Bacteria</taxon>
        <taxon>Bacillati</taxon>
        <taxon>Actinomycetota</taxon>
        <taxon>Actinomycetes</taxon>
        <taxon>Mycobacteriales</taxon>
        <taxon>Mycobacteriaceae</taxon>
        <taxon>Mycobacterium</taxon>
    </lineage>
</organism>
<gene>
    <name evidence="2" type="ORF">C1Y40_00015</name>
</gene>
<protein>
    <submittedName>
        <fullName evidence="2">Uncharacterized protein</fullName>
    </submittedName>
</protein>
<proteinExistence type="predicted"/>
<feature type="region of interest" description="Disordered" evidence="1">
    <location>
        <begin position="1"/>
        <end position="54"/>
    </location>
</feature>
<dbReference type="Proteomes" id="UP000238296">
    <property type="component" value="Unassembled WGS sequence"/>
</dbReference>
<comment type="caution">
    <text evidence="2">The sequence shown here is derived from an EMBL/GenBank/DDBJ whole genome shotgun (WGS) entry which is preliminary data.</text>
</comment>
<dbReference type="EMBL" id="PPEA01000004">
    <property type="protein sequence ID" value="PQM49754.1"/>
    <property type="molecule type" value="Genomic_DNA"/>
</dbReference>